<keyword evidence="7" id="KW-0472">Membrane</keyword>
<dbReference type="AlphaFoldDB" id="A0A097EE56"/>
<evidence type="ECO:0000256" key="7">
    <source>
        <dbReference type="ARBA" id="ARBA00023136"/>
    </source>
</evidence>
<evidence type="ECO:0000256" key="1">
    <source>
        <dbReference type="ARBA" id="ARBA00004382"/>
    </source>
</evidence>
<proteinExistence type="inferred from homology"/>
<keyword evidence="16" id="KW-1185">Reference proteome</keyword>
<dbReference type="Pfam" id="PF13145">
    <property type="entry name" value="Rotamase_2"/>
    <property type="match status" value="1"/>
</dbReference>
<evidence type="ECO:0000313" key="16">
    <source>
        <dbReference type="Proteomes" id="UP000033200"/>
    </source>
</evidence>
<evidence type="ECO:0000313" key="15">
    <source>
        <dbReference type="EMBL" id="AIT05844.1"/>
    </source>
</evidence>
<evidence type="ECO:0000256" key="2">
    <source>
        <dbReference type="ARBA" id="ARBA00018370"/>
    </source>
</evidence>
<dbReference type="Gene3D" id="3.10.50.40">
    <property type="match status" value="1"/>
</dbReference>
<dbReference type="EMBL" id="CP009571">
    <property type="protein sequence ID" value="AIT05844.1"/>
    <property type="molecule type" value="Genomic_DNA"/>
</dbReference>
<evidence type="ECO:0000256" key="8">
    <source>
        <dbReference type="ARBA" id="ARBA00023186"/>
    </source>
</evidence>
<keyword evidence="5" id="KW-0812">Transmembrane</keyword>
<dbReference type="InterPro" id="IPR046357">
    <property type="entry name" value="PPIase_dom_sf"/>
</dbReference>
<dbReference type="PANTHER" id="PTHR47529:SF1">
    <property type="entry name" value="PERIPLASMIC CHAPERONE PPID"/>
    <property type="match status" value="1"/>
</dbReference>
<dbReference type="PANTHER" id="PTHR47529">
    <property type="entry name" value="PEPTIDYL-PROLYL CIS-TRANS ISOMERASE D"/>
    <property type="match status" value="1"/>
</dbReference>
<keyword evidence="4" id="KW-0997">Cell inner membrane</keyword>
<gene>
    <name evidence="15" type="ORF">MC45_04855</name>
</gene>
<feature type="domain" description="PpiC" evidence="14">
    <location>
        <begin position="258"/>
        <end position="379"/>
    </location>
</feature>
<dbReference type="InterPro" id="IPR052029">
    <property type="entry name" value="PpiD_chaperone"/>
</dbReference>
<dbReference type="GO" id="GO:0005886">
    <property type="term" value="C:plasma membrane"/>
    <property type="evidence" value="ECO:0007669"/>
    <property type="project" value="UniProtKB-SubCell"/>
</dbReference>
<reference evidence="15 16" key="1">
    <citation type="submission" date="2014-09" db="EMBL/GenBank/DDBJ databases">
        <title>Using Illumina technology Improving SMRT sequencing Genome Assembly by RASTools.</title>
        <authorList>
            <person name="Zhou Y."/>
            <person name="Ma T."/>
            <person name="Liu T."/>
        </authorList>
    </citation>
    <scope>NUCLEOTIDE SEQUENCE [LARGE SCALE GENOMIC DNA]</scope>
    <source>
        <strain evidence="15 16">ATCC 55669</strain>
    </source>
</reference>
<name>A0A097EE56_9SPHN</name>
<dbReference type="RefSeq" id="WP_038660226.1">
    <property type="nucleotide sequence ID" value="NZ_CP009571.1"/>
</dbReference>
<organism evidence="15 16">
    <name type="scientific">Sphingomonas taxi</name>
    <dbReference type="NCBI Taxonomy" id="1549858"/>
    <lineage>
        <taxon>Bacteria</taxon>
        <taxon>Pseudomonadati</taxon>
        <taxon>Pseudomonadota</taxon>
        <taxon>Alphaproteobacteria</taxon>
        <taxon>Sphingomonadales</taxon>
        <taxon>Sphingomonadaceae</taxon>
        <taxon>Sphingomonas</taxon>
    </lineage>
</organism>
<keyword evidence="15" id="KW-0413">Isomerase</keyword>
<dbReference type="KEGG" id="stax:MC45_04855"/>
<evidence type="ECO:0000256" key="11">
    <source>
        <dbReference type="ARBA" id="ARBA00038408"/>
    </source>
</evidence>
<dbReference type="Gene3D" id="1.10.4030.10">
    <property type="entry name" value="Porin chaperone SurA, peptide-binding domain"/>
    <property type="match status" value="1"/>
</dbReference>
<evidence type="ECO:0000256" key="3">
    <source>
        <dbReference type="ARBA" id="ARBA00022475"/>
    </source>
</evidence>
<keyword evidence="8" id="KW-0143">Chaperone</keyword>
<dbReference type="InterPro" id="IPR000297">
    <property type="entry name" value="PPIase_PpiC"/>
</dbReference>
<dbReference type="Pfam" id="PF13624">
    <property type="entry name" value="SurA_N_3"/>
    <property type="match status" value="1"/>
</dbReference>
<dbReference type="eggNOG" id="COG0760">
    <property type="taxonomic scope" value="Bacteria"/>
</dbReference>
<keyword evidence="6" id="KW-1133">Transmembrane helix</keyword>
<comment type="subcellular location">
    <subcellularLocation>
        <location evidence="1">Cell inner membrane</location>
        <topology evidence="1">Single-pass type II membrane protein</topology>
        <orientation evidence="1">Periplasmic side</orientation>
    </subcellularLocation>
</comment>
<evidence type="ECO:0000256" key="9">
    <source>
        <dbReference type="ARBA" id="ARBA00030642"/>
    </source>
</evidence>
<dbReference type="GO" id="GO:0003755">
    <property type="term" value="F:peptidyl-prolyl cis-trans isomerase activity"/>
    <property type="evidence" value="ECO:0007669"/>
    <property type="project" value="InterPro"/>
</dbReference>
<dbReference type="STRING" id="1549858.MC45_04855"/>
<dbReference type="InterPro" id="IPR027304">
    <property type="entry name" value="Trigger_fact/SurA_dom_sf"/>
</dbReference>
<dbReference type="SUPFAM" id="SSF54534">
    <property type="entry name" value="FKBP-like"/>
    <property type="match status" value="1"/>
</dbReference>
<dbReference type="Proteomes" id="UP000033200">
    <property type="component" value="Chromosome"/>
</dbReference>
<protein>
    <recommendedName>
        <fullName evidence="2">Parvulin-like PPIase</fullName>
    </recommendedName>
    <alternativeName>
        <fullName evidence="9">Peptidyl-prolyl cis-trans isomerase plp</fullName>
    </alternativeName>
    <alternativeName>
        <fullName evidence="12">Periplasmic chaperone PpiD</fullName>
    </alternativeName>
    <alternativeName>
        <fullName evidence="13">Periplasmic folding chaperone</fullName>
    </alternativeName>
    <alternativeName>
        <fullName evidence="10">Rotamase plp</fullName>
    </alternativeName>
</protein>
<evidence type="ECO:0000259" key="14">
    <source>
        <dbReference type="Pfam" id="PF13145"/>
    </source>
</evidence>
<evidence type="ECO:0000256" key="4">
    <source>
        <dbReference type="ARBA" id="ARBA00022519"/>
    </source>
</evidence>
<evidence type="ECO:0000256" key="10">
    <source>
        <dbReference type="ARBA" id="ARBA00031484"/>
    </source>
</evidence>
<evidence type="ECO:0000256" key="13">
    <source>
        <dbReference type="ARBA" id="ARBA00042775"/>
    </source>
</evidence>
<evidence type="ECO:0000256" key="12">
    <source>
        <dbReference type="ARBA" id="ARBA00040743"/>
    </source>
</evidence>
<dbReference type="SUPFAM" id="SSF109998">
    <property type="entry name" value="Triger factor/SurA peptide-binding domain-like"/>
    <property type="match status" value="1"/>
</dbReference>
<keyword evidence="3" id="KW-1003">Cell membrane</keyword>
<accession>A0A097EE56</accession>
<evidence type="ECO:0000256" key="5">
    <source>
        <dbReference type="ARBA" id="ARBA00022692"/>
    </source>
</evidence>
<dbReference type="HOGENOM" id="CLU_023843_2_1_5"/>
<comment type="similarity">
    <text evidence="11">Belongs to the PpiD chaperone family.</text>
</comment>
<sequence length="653" mass="67471">MLSFFRRIINSKAGIVVTFIVLGVIALAFAAGDITGLAGNGTSLSGNSVATVGGQKVTATELRGRVQTELQAASQEAARQQQPAPTMQQLLDQGGLQATLDRTINGLALEAFGRGQHMIVSKRSVDGVIASIPGLRGPNGQFDPANYQRLLADQKLTDAQVRTDIARDIIAQQLMLPTQGATQVPMKVALPYASLMLEKRSGQVAFVPAKAVDTGPAPTDAEQQAFYRRNIQRYTVPERRVVRYAVVTPEQVKARAVPTDAEIAAAYNQQRSRFAAAEKRDISQVVVADQAGANALAAKVKAGTPIADAARAAGLEPAVQTGLTKPAYAATSSAGIADAAFAAPSGGVIGPVRGPLGWVVARVEKIEQVPGKTLEQAKPELVAELSTRKLQQALADVHDSLDTALGKNATFDEAVADQKLSAQTTPPLLANGTNPDAPAARPDPAVAPIVAAAFQMAEGDPAQLVPVGQDGGFAVVAIGRVVRAAPRPLDQVKTQVIADVTADRARTAARKLATDILAKVNKGTPLAQAMAASGRALPPVQTAGASRAQLAAAQGNVQPPLALLFSMAKGNAKLLEAPNNAGWLIVKLDTIVPGNAAGTPAAVAGARGSIARVVGREYAEQFARAVRNAVGVKTDAAALARVRADLAGNTGGN</sequence>
<evidence type="ECO:0000256" key="6">
    <source>
        <dbReference type="ARBA" id="ARBA00022989"/>
    </source>
</evidence>